<dbReference type="InterPro" id="IPR007930">
    <property type="entry name" value="DUF724"/>
</dbReference>
<dbReference type="Proteomes" id="UP000324897">
    <property type="component" value="Chromosome 2"/>
</dbReference>
<gene>
    <name evidence="5" type="ORF">EJB05_27328</name>
</gene>
<dbReference type="AlphaFoldDB" id="A0A5J9UMS1"/>
<evidence type="ECO:0000256" key="4">
    <source>
        <dbReference type="SAM" id="MobiDB-lite"/>
    </source>
</evidence>
<evidence type="ECO:0000313" key="5">
    <source>
        <dbReference type="EMBL" id="TVU24866.1"/>
    </source>
</evidence>
<keyword evidence="6" id="KW-1185">Reference proteome</keyword>
<feature type="region of interest" description="Disordered" evidence="4">
    <location>
        <begin position="1"/>
        <end position="28"/>
    </location>
</feature>
<evidence type="ECO:0000256" key="1">
    <source>
        <dbReference type="ARBA" id="ARBA00022448"/>
    </source>
</evidence>
<keyword evidence="1" id="KW-0813">Transport</keyword>
<feature type="coiled-coil region" evidence="3">
    <location>
        <begin position="270"/>
        <end position="325"/>
    </location>
</feature>
<name>A0A5J9UMS1_9POAL</name>
<proteinExistence type="predicted"/>
<protein>
    <submittedName>
        <fullName evidence="5">Uncharacterized protein</fullName>
    </submittedName>
</protein>
<sequence length="380" mass="42827">MEVYARRSSKKKCFEGPTSPRSSTDVKSARLVELSSLAAKVTEPQTQQQPHKTLEDTLNTDKVINQELLSEYNIKGIDVHDSLLEEETTATVIGSCESNRNADILTVRAVTQVPKSSHHMEIYVPSVEHVQQDGGKMEERSERALSNTLLESCSAAGNCTLSHLTSCPNADYELPFVMESPMWSSAEVMEVFKELPKRPHFLPLRAQPLELREGMALGLMTCSFPTLVKKIKKACIGDSMASFERNKEALDHLEEHGFSVQYLQCSLTELLKIKSAYEKHLKEKEDLNAQMLKKMTSLSQINSLLDENEKAMEELRRKGEEIAMEKEHKDAELSKLKAADSSIDEACGDAECEFYSVLTELLSYPNFWSMLCIMYQSLDQ</sequence>
<dbReference type="EMBL" id="RWGY01000013">
    <property type="protein sequence ID" value="TVU24866.1"/>
    <property type="molecule type" value="Genomic_DNA"/>
</dbReference>
<evidence type="ECO:0000313" key="6">
    <source>
        <dbReference type="Proteomes" id="UP000324897"/>
    </source>
</evidence>
<dbReference type="OrthoDB" id="687110at2759"/>
<comment type="caution">
    <text evidence="5">The sequence shown here is derived from an EMBL/GenBank/DDBJ whole genome shotgun (WGS) entry which is preliminary data.</text>
</comment>
<dbReference type="Gramene" id="TVU24866">
    <property type="protein sequence ID" value="TVU24866"/>
    <property type="gene ID" value="EJB05_27328"/>
</dbReference>
<evidence type="ECO:0000256" key="3">
    <source>
        <dbReference type="SAM" id="Coils"/>
    </source>
</evidence>
<reference evidence="5 6" key="1">
    <citation type="journal article" date="2019" name="Sci. Rep.">
        <title>A high-quality genome of Eragrostis curvula grass provides insights into Poaceae evolution and supports new strategies to enhance forage quality.</title>
        <authorList>
            <person name="Carballo J."/>
            <person name="Santos B.A.C.M."/>
            <person name="Zappacosta D."/>
            <person name="Garbus I."/>
            <person name="Selva J.P."/>
            <person name="Gallo C.A."/>
            <person name="Diaz A."/>
            <person name="Albertini E."/>
            <person name="Caccamo M."/>
            <person name="Echenique V."/>
        </authorList>
    </citation>
    <scope>NUCLEOTIDE SEQUENCE [LARGE SCALE GENOMIC DNA]</scope>
    <source>
        <strain evidence="6">cv. Victoria</strain>
        <tissue evidence="5">Leaf</tissue>
    </source>
</reference>
<evidence type="ECO:0000256" key="2">
    <source>
        <dbReference type="ARBA" id="ARBA00022604"/>
    </source>
</evidence>
<keyword evidence="2" id="KW-0341">Growth regulation</keyword>
<keyword evidence="3" id="KW-0175">Coiled coil</keyword>
<accession>A0A5J9UMS1</accession>
<dbReference type="Pfam" id="PF05266">
    <property type="entry name" value="DUF724"/>
    <property type="match status" value="1"/>
</dbReference>
<organism evidence="5 6">
    <name type="scientific">Eragrostis curvula</name>
    <name type="common">weeping love grass</name>
    <dbReference type="NCBI Taxonomy" id="38414"/>
    <lineage>
        <taxon>Eukaryota</taxon>
        <taxon>Viridiplantae</taxon>
        <taxon>Streptophyta</taxon>
        <taxon>Embryophyta</taxon>
        <taxon>Tracheophyta</taxon>
        <taxon>Spermatophyta</taxon>
        <taxon>Magnoliopsida</taxon>
        <taxon>Liliopsida</taxon>
        <taxon>Poales</taxon>
        <taxon>Poaceae</taxon>
        <taxon>PACMAD clade</taxon>
        <taxon>Chloridoideae</taxon>
        <taxon>Eragrostideae</taxon>
        <taxon>Eragrostidinae</taxon>
        <taxon>Eragrostis</taxon>
    </lineage>
</organism>